<protein>
    <submittedName>
        <fullName evidence="9">DUF421 domain-containing protein</fullName>
    </submittedName>
</protein>
<dbReference type="Proteomes" id="UP001597561">
    <property type="component" value="Unassembled WGS sequence"/>
</dbReference>
<dbReference type="Gene3D" id="3.30.240.20">
    <property type="entry name" value="bsu07140 like domains"/>
    <property type="match status" value="2"/>
</dbReference>
<reference evidence="10" key="1">
    <citation type="journal article" date="2019" name="Int. J. Syst. Evol. Microbiol.">
        <title>The Global Catalogue of Microorganisms (GCM) 10K type strain sequencing project: providing services to taxonomists for standard genome sequencing and annotation.</title>
        <authorList>
            <consortium name="The Broad Institute Genomics Platform"/>
            <consortium name="The Broad Institute Genome Sequencing Center for Infectious Disease"/>
            <person name="Wu L."/>
            <person name="Ma J."/>
        </authorList>
    </citation>
    <scope>NUCLEOTIDE SEQUENCE [LARGE SCALE GENOMIC DNA]</scope>
    <source>
        <strain evidence="10">KCTC 13528</strain>
    </source>
</reference>
<evidence type="ECO:0000256" key="5">
    <source>
        <dbReference type="ARBA" id="ARBA00022989"/>
    </source>
</evidence>
<evidence type="ECO:0000259" key="8">
    <source>
        <dbReference type="Pfam" id="PF04239"/>
    </source>
</evidence>
<dbReference type="Pfam" id="PF04239">
    <property type="entry name" value="DUF421"/>
    <property type="match status" value="1"/>
</dbReference>
<dbReference type="InterPro" id="IPR007353">
    <property type="entry name" value="DUF421"/>
</dbReference>
<evidence type="ECO:0000256" key="1">
    <source>
        <dbReference type="ARBA" id="ARBA00004651"/>
    </source>
</evidence>
<organism evidence="9 10">
    <name type="scientific">Jeotgalibacillus terrae</name>
    <dbReference type="NCBI Taxonomy" id="587735"/>
    <lineage>
        <taxon>Bacteria</taxon>
        <taxon>Bacillati</taxon>
        <taxon>Bacillota</taxon>
        <taxon>Bacilli</taxon>
        <taxon>Bacillales</taxon>
        <taxon>Caryophanaceae</taxon>
        <taxon>Jeotgalibacillus</taxon>
    </lineage>
</organism>
<gene>
    <name evidence="9" type="ORF">ACFS5P_08255</name>
</gene>
<keyword evidence="3" id="KW-1003">Cell membrane</keyword>
<feature type="transmembrane region" description="Helical" evidence="7">
    <location>
        <begin position="59"/>
        <end position="79"/>
    </location>
</feature>
<evidence type="ECO:0000313" key="9">
    <source>
        <dbReference type="EMBL" id="MFD2911864.1"/>
    </source>
</evidence>
<comment type="similarity">
    <text evidence="2">Belongs to the UPF0702 family.</text>
</comment>
<dbReference type="InterPro" id="IPR023090">
    <property type="entry name" value="UPF0702_alpha/beta_dom_sf"/>
</dbReference>
<evidence type="ECO:0000256" key="7">
    <source>
        <dbReference type="SAM" id="Phobius"/>
    </source>
</evidence>
<evidence type="ECO:0000256" key="6">
    <source>
        <dbReference type="ARBA" id="ARBA00023136"/>
    </source>
</evidence>
<comment type="subcellular location">
    <subcellularLocation>
        <location evidence="1">Cell membrane</location>
        <topology evidence="1">Multi-pass membrane protein</topology>
    </subcellularLocation>
</comment>
<evidence type="ECO:0000313" key="10">
    <source>
        <dbReference type="Proteomes" id="UP001597561"/>
    </source>
</evidence>
<comment type="caution">
    <text evidence="9">The sequence shown here is derived from an EMBL/GenBank/DDBJ whole genome shotgun (WGS) entry which is preliminary data.</text>
</comment>
<evidence type="ECO:0000256" key="3">
    <source>
        <dbReference type="ARBA" id="ARBA00022475"/>
    </source>
</evidence>
<dbReference type="EMBL" id="JBHUPG010000014">
    <property type="protein sequence ID" value="MFD2911864.1"/>
    <property type="molecule type" value="Genomic_DNA"/>
</dbReference>
<sequence length="274" mass="31480">MSDWLMVIIRGLLMVLVLFICTKLLGKKQISQLSFFEYVTGITIGSIGAEVITGLDRQFLHGVLGIVSFISIPLLIDYLSLKSKKVRDLVEGEGTVFIQQGKVIEENLKKERYTTDELMELLRRKDVFAVSDVNFAILEPSGELNVLLKKSRMPVVQEDIKKNVQDEKPPEIIIMDGEPVEKTLQSIGRDIEWLREQMKKKGVSMSDVFLAQISQDGKIFFDLYDRTENQRELISLLKQCREDFIKIGRKLPEKEGLLFYKNAEMIEGFERSVR</sequence>
<keyword evidence="10" id="KW-1185">Reference proteome</keyword>
<evidence type="ECO:0000256" key="2">
    <source>
        <dbReference type="ARBA" id="ARBA00006448"/>
    </source>
</evidence>
<feature type="domain" description="YetF C-terminal" evidence="8">
    <location>
        <begin position="82"/>
        <end position="213"/>
    </location>
</feature>
<keyword evidence="5 7" id="KW-1133">Transmembrane helix</keyword>
<keyword evidence="6 7" id="KW-0472">Membrane</keyword>
<name>A0ABW5ZFV7_9BACL</name>
<evidence type="ECO:0000256" key="4">
    <source>
        <dbReference type="ARBA" id="ARBA00022692"/>
    </source>
</evidence>
<dbReference type="RefSeq" id="WP_204730715.1">
    <property type="nucleotide sequence ID" value="NZ_JAFBDK010000022.1"/>
</dbReference>
<proteinExistence type="inferred from homology"/>
<feature type="transmembrane region" description="Helical" evidence="7">
    <location>
        <begin position="6"/>
        <end position="26"/>
    </location>
</feature>
<dbReference type="PANTHER" id="PTHR34582:SF7">
    <property type="entry name" value="UPF0702 TRANSMEMBRANE PROTEIN YDFS"/>
    <property type="match status" value="1"/>
</dbReference>
<feature type="transmembrane region" description="Helical" evidence="7">
    <location>
        <begin position="33"/>
        <end position="53"/>
    </location>
</feature>
<dbReference type="PANTHER" id="PTHR34582">
    <property type="entry name" value="UPF0702 TRANSMEMBRANE PROTEIN YCAP"/>
    <property type="match status" value="1"/>
</dbReference>
<accession>A0ABW5ZFV7</accession>
<keyword evidence="4 7" id="KW-0812">Transmembrane</keyword>